<name>E8R6I9_ISOPI</name>
<evidence type="ECO:0000256" key="1">
    <source>
        <dbReference type="SAM" id="MobiDB-lite"/>
    </source>
</evidence>
<dbReference type="InParanoid" id="E8R6I9"/>
<keyword evidence="2" id="KW-0472">Membrane</keyword>
<dbReference type="STRING" id="575540.Isop_2322"/>
<feature type="region of interest" description="Disordered" evidence="1">
    <location>
        <begin position="331"/>
        <end position="387"/>
    </location>
</feature>
<evidence type="ECO:0000313" key="4">
    <source>
        <dbReference type="Proteomes" id="UP000008631"/>
    </source>
</evidence>
<evidence type="ECO:0000256" key="2">
    <source>
        <dbReference type="SAM" id="Phobius"/>
    </source>
</evidence>
<dbReference type="HOGENOM" id="CLU_556533_0_0_0"/>
<keyword evidence="4" id="KW-1185">Reference proteome</keyword>
<dbReference type="eggNOG" id="COG1766">
    <property type="taxonomic scope" value="Bacteria"/>
</dbReference>
<dbReference type="KEGG" id="ipa:Isop_2322"/>
<reference evidence="3 4" key="2">
    <citation type="journal article" date="2011" name="Stand. Genomic Sci.">
        <title>Complete genome sequence of Isosphaera pallida type strain (IS1B).</title>
        <authorList>
            <consortium name="US DOE Joint Genome Institute (JGI-PGF)"/>
            <person name="Goker M."/>
            <person name="Cleland D."/>
            <person name="Saunders E."/>
            <person name="Lapidus A."/>
            <person name="Nolan M."/>
            <person name="Lucas S."/>
            <person name="Hammon N."/>
            <person name="Deshpande S."/>
            <person name="Cheng J.F."/>
            <person name="Tapia R."/>
            <person name="Han C."/>
            <person name="Goodwin L."/>
            <person name="Pitluck S."/>
            <person name="Liolios K."/>
            <person name="Pagani I."/>
            <person name="Ivanova N."/>
            <person name="Mavromatis K."/>
            <person name="Pati A."/>
            <person name="Chen A."/>
            <person name="Palaniappan K."/>
            <person name="Land M."/>
            <person name="Hauser L."/>
            <person name="Chang Y.J."/>
            <person name="Jeffries C.D."/>
            <person name="Detter J.C."/>
            <person name="Beck B."/>
            <person name="Woyke T."/>
            <person name="Bristow J."/>
            <person name="Eisen J.A."/>
            <person name="Markowitz V."/>
            <person name="Hugenholtz P."/>
            <person name="Kyrpides N.C."/>
            <person name="Klenk H.P."/>
        </authorList>
    </citation>
    <scope>NUCLEOTIDE SEQUENCE [LARGE SCALE GENOMIC DNA]</scope>
    <source>
        <strain evidence="4">ATCC 43644 / DSM 9630 / IS1B</strain>
    </source>
</reference>
<feature type="compositionally biased region" description="Low complexity" evidence="1">
    <location>
        <begin position="441"/>
        <end position="471"/>
    </location>
</feature>
<dbReference type="RefSeq" id="WP_013565188.1">
    <property type="nucleotide sequence ID" value="NC_014962.1"/>
</dbReference>
<feature type="compositionally biased region" description="Polar residues" evidence="1">
    <location>
        <begin position="278"/>
        <end position="303"/>
    </location>
</feature>
<keyword evidence="2" id="KW-0812">Transmembrane</keyword>
<gene>
    <name evidence="3" type="ordered locus">Isop_2322</name>
</gene>
<feature type="compositionally biased region" description="Polar residues" evidence="1">
    <location>
        <begin position="1"/>
        <end position="20"/>
    </location>
</feature>
<feature type="compositionally biased region" description="Low complexity" evidence="1">
    <location>
        <begin position="346"/>
        <end position="357"/>
    </location>
</feature>
<feature type="region of interest" description="Disordered" evidence="1">
    <location>
        <begin position="1"/>
        <end position="25"/>
    </location>
</feature>
<feature type="region of interest" description="Disordered" evidence="1">
    <location>
        <begin position="275"/>
        <end position="304"/>
    </location>
</feature>
<keyword evidence="2" id="KW-1133">Transmembrane helix</keyword>
<sequence>MSTESNAVPTSSAPPSNGSANDPPRRLLSWRFDRAARTSTVHLSPFPLPTPIVVVLASLAVLGMVGWVIWTTKESGTPETPLFGGHRFSVAERVQVEALLSTKAIPTAIDPDGVVRVPLKQRLQAQELLQAQKLAPRSLEDTRRRLAQGGSIFELPEDRARRLHEAREEEARLLLEECPGILSTYVRFHLERPRGLGSSGSEPVSGFVRVEMEPDLILDPATADTILAILRGLVPGLRELVLLDARTLARFEWSHDSDAPPQAIAARSDRLKPLPAQASPSLAQTHSDESQTSLANADTQTNSEVRDLQTRLARRLGWLPHAVVRVEIDPQSVGAPHSPDGDPKVAPSAASASSPAPTLTLNTPIRLPFANPDEAAGSGHSTASGPRYDVVVVVSPDAKTGGSSPGAPPDARQRLDAEVRRIVAEEIPDNRRGAVRVEIEPTPSSPSTSSSPPPSSSSSSRSSTVSGSRSPLSPPSNAYPSRASSWLDHLERYAQAWPEAIAAALGLAAAALGLILGWRWGRSRLRGTAGHHPNAPAPSQTELPPWERVRRIVRDHPEVAAGVLSRWLKSGVAHCPPDSAREFDLEPIPVGVAAGGPSGFPRFGSRE</sequence>
<evidence type="ECO:0000313" key="3">
    <source>
        <dbReference type="EMBL" id="ADV62900.1"/>
    </source>
</evidence>
<proteinExistence type="predicted"/>
<organism evidence="3 4">
    <name type="scientific">Isosphaera pallida (strain ATCC 43644 / DSM 9630 / IS1B)</name>
    <dbReference type="NCBI Taxonomy" id="575540"/>
    <lineage>
        <taxon>Bacteria</taxon>
        <taxon>Pseudomonadati</taxon>
        <taxon>Planctomycetota</taxon>
        <taxon>Planctomycetia</taxon>
        <taxon>Isosphaerales</taxon>
        <taxon>Isosphaeraceae</taxon>
        <taxon>Isosphaera</taxon>
    </lineage>
</organism>
<feature type="region of interest" description="Disordered" evidence="1">
    <location>
        <begin position="423"/>
        <end position="481"/>
    </location>
</feature>
<evidence type="ECO:0008006" key="5">
    <source>
        <dbReference type="Google" id="ProtNLM"/>
    </source>
</evidence>
<accession>E8R6I9</accession>
<feature type="transmembrane region" description="Helical" evidence="2">
    <location>
        <begin position="500"/>
        <end position="518"/>
    </location>
</feature>
<protein>
    <recommendedName>
        <fullName evidence="5">Flagellar M-ring N-terminal domain-containing protein</fullName>
    </recommendedName>
</protein>
<feature type="compositionally biased region" description="Basic and acidic residues" evidence="1">
    <location>
        <begin position="423"/>
        <end position="439"/>
    </location>
</feature>
<reference key="1">
    <citation type="submission" date="2010-11" db="EMBL/GenBank/DDBJ databases">
        <title>The complete sequence of chromosome of Isophaera pallida ATCC 43644.</title>
        <authorList>
            <consortium name="US DOE Joint Genome Institute (JGI-PGF)"/>
            <person name="Lucas S."/>
            <person name="Copeland A."/>
            <person name="Lapidus A."/>
            <person name="Bruce D."/>
            <person name="Goodwin L."/>
            <person name="Pitluck S."/>
            <person name="Kyrpides N."/>
            <person name="Mavromatis K."/>
            <person name="Pagani I."/>
            <person name="Ivanova N."/>
            <person name="Saunders E."/>
            <person name="Brettin T."/>
            <person name="Detter J.C."/>
            <person name="Han C."/>
            <person name="Tapia R."/>
            <person name="Land M."/>
            <person name="Hauser L."/>
            <person name="Markowitz V."/>
            <person name="Cheng J.-F."/>
            <person name="Hugenholtz P."/>
            <person name="Woyke T."/>
            <person name="Wu D."/>
            <person name="Eisen J.A."/>
        </authorList>
    </citation>
    <scope>NUCLEOTIDE SEQUENCE</scope>
    <source>
        <strain>ATCC 43644</strain>
    </source>
</reference>
<dbReference type="AlphaFoldDB" id="E8R6I9"/>
<dbReference type="EMBL" id="CP002353">
    <property type="protein sequence ID" value="ADV62900.1"/>
    <property type="molecule type" value="Genomic_DNA"/>
</dbReference>
<dbReference type="Proteomes" id="UP000008631">
    <property type="component" value="Chromosome"/>
</dbReference>